<evidence type="ECO:0000256" key="5">
    <source>
        <dbReference type="ARBA" id="ARBA00022519"/>
    </source>
</evidence>
<evidence type="ECO:0000256" key="8">
    <source>
        <dbReference type="SAM" id="Coils"/>
    </source>
</evidence>
<evidence type="ECO:0000313" key="16">
    <source>
        <dbReference type="Proteomes" id="UP001274321"/>
    </source>
</evidence>
<feature type="domain" description="Multidrug resistance protein MdtA-like beta-barrel" evidence="13">
    <location>
        <begin position="247"/>
        <end position="322"/>
    </location>
</feature>
<evidence type="ECO:0000259" key="13">
    <source>
        <dbReference type="Pfam" id="PF25944"/>
    </source>
</evidence>
<dbReference type="Pfam" id="PF25876">
    <property type="entry name" value="HH_MFP_RND"/>
    <property type="match status" value="1"/>
</dbReference>
<evidence type="ECO:0000256" key="4">
    <source>
        <dbReference type="ARBA" id="ARBA00022475"/>
    </source>
</evidence>
<dbReference type="Pfam" id="PF25967">
    <property type="entry name" value="RND-MFP_C"/>
    <property type="match status" value="1"/>
</dbReference>
<dbReference type="InterPro" id="IPR058627">
    <property type="entry name" value="MdtA-like_C"/>
</dbReference>
<keyword evidence="4" id="KW-1003">Cell membrane</keyword>
<dbReference type="InterPro" id="IPR030190">
    <property type="entry name" value="MacA_alpha-hairpin_sf"/>
</dbReference>
<dbReference type="Gene3D" id="6.10.140.1990">
    <property type="match status" value="1"/>
</dbReference>
<keyword evidence="3" id="KW-0813">Transport</keyword>
<feature type="domain" description="Multidrug resistance protein MdtA-like C-terminal permuted SH3" evidence="14">
    <location>
        <begin position="330"/>
        <end position="390"/>
    </location>
</feature>
<evidence type="ECO:0000256" key="2">
    <source>
        <dbReference type="ARBA" id="ARBA00009477"/>
    </source>
</evidence>
<organism evidence="15 16">
    <name type="scientific">Terrihabitans rhizophilus</name>
    <dbReference type="NCBI Taxonomy" id="3092662"/>
    <lineage>
        <taxon>Bacteria</taxon>
        <taxon>Pseudomonadati</taxon>
        <taxon>Pseudomonadota</taxon>
        <taxon>Alphaproteobacteria</taxon>
        <taxon>Hyphomicrobiales</taxon>
        <taxon>Terrihabitans</taxon>
    </lineage>
</organism>
<gene>
    <name evidence="15" type="ORF">SCD90_00755</name>
</gene>
<reference evidence="15 16" key="1">
    <citation type="submission" date="2023-11" db="EMBL/GenBank/DDBJ databases">
        <authorList>
            <person name="Bao R."/>
        </authorList>
    </citation>
    <scope>NUCLEOTIDE SEQUENCE [LARGE SCALE GENOMIC DNA]</scope>
    <source>
        <strain evidence="15 16">PJ23</strain>
    </source>
</reference>
<dbReference type="Pfam" id="PF25917">
    <property type="entry name" value="BSH_RND"/>
    <property type="match status" value="1"/>
</dbReference>
<accession>A0ABU4RKJ1</accession>
<feature type="compositionally biased region" description="Low complexity" evidence="9">
    <location>
        <begin position="404"/>
        <end position="414"/>
    </location>
</feature>
<dbReference type="Proteomes" id="UP001274321">
    <property type="component" value="Unassembled WGS sequence"/>
</dbReference>
<feature type="domain" description="Multidrug resistance protein MdtA-like barrel-sandwich hybrid" evidence="12">
    <location>
        <begin position="86"/>
        <end position="239"/>
    </location>
</feature>
<evidence type="ECO:0000259" key="11">
    <source>
        <dbReference type="Pfam" id="PF25876"/>
    </source>
</evidence>
<dbReference type="PANTHER" id="PTHR30469:SF33">
    <property type="entry name" value="SLR1207 PROTEIN"/>
    <property type="match status" value="1"/>
</dbReference>
<dbReference type="Gene3D" id="2.40.50.100">
    <property type="match status" value="1"/>
</dbReference>
<keyword evidence="16" id="KW-1185">Reference proteome</keyword>
<comment type="subcellular location">
    <subcellularLocation>
        <location evidence="1">Cell membrane</location>
    </subcellularLocation>
</comment>
<evidence type="ECO:0000256" key="10">
    <source>
        <dbReference type="SAM" id="Phobius"/>
    </source>
</evidence>
<keyword evidence="7 10" id="KW-0472">Membrane</keyword>
<dbReference type="InterPro" id="IPR006143">
    <property type="entry name" value="RND_pump_MFP"/>
</dbReference>
<keyword evidence="10" id="KW-1133">Transmembrane helix</keyword>
<evidence type="ECO:0000256" key="9">
    <source>
        <dbReference type="SAM" id="MobiDB-lite"/>
    </source>
</evidence>
<feature type="domain" description="Multidrug resistance protein MdtA-like alpha-helical hairpin" evidence="11">
    <location>
        <begin position="133"/>
        <end position="206"/>
    </location>
</feature>
<comment type="caution">
    <text evidence="15">The sequence shown here is derived from an EMBL/GenBank/DDBJ whole genome shotgun (WGS) entry which is preliminary data.</text>
</comment>
<dbReference type="Gene3D" id="2.40.420.20">
    <property type="match status" value="1"/>
</dbReference>
<comment type="similarity">
    <text evidence="2">Belongs to the membrane fusion protein (MFP) (TC 8.A.1) family.</text>
</comment>
<dbReference type="SUPFAM" id="SSF111369">
    <property type="entry name" value="HlyD-like secretion proteins"/>
    <property type="match status" value="1"/>
</dbReference>
<evidence type="ECO:0000313" key="15">
    <source>
        <dbReference type="EMBL" id="MDX6804579.1"/>
    </source>
</evidence>
<dbReference type="InterPro" id="IPR058624">
    <property type="entry name" value="MdtA-like_HH"/>
</dbReference>
<evidence type="ECO:0000259" key="12">
    <source>
        <dbReference type="Pfam" id="PF25917"/>
    </source>
</evidence>
<keyword evidence="6 8" id="KW-0175">Coiled coil</keyword>
<evidence type="ECO:0000256" key="3">
    <source>
        <dbReference type="ARBA" id="ARBA00022448"/>
    </source>
</evidence>
<evidence type="ECO:0000259" key="14">
    <source>
        <dbReference type="Pfam" id="PF25967"/>
    </source>
</evidence>
<sequence>MLDQPQAPNDLAAPPSSPASAPARPVRRRRRRWPIFLLLLIACAGVGGYFYWQDGAPKAEPATVEVTRGTVTDSVAALGNLQPLEYVDLGAQVSGQVKKIPVVVGDEVKSGDLLAEIDPVVLNTKVLAGRASLAALKAQLADKEAQRDLANQSLERQKRLLTTRAVSESAFESAEAGSRSAAAQVDMLKAQIQQTEATLRGDEATLGYTKILAPMDGTVVSVDARQGQTLNATQQAPVLMRVADLSTMTVWTQVSEADISRLTIGMLAQFTTLGSGERRWEGRLRQVLPTPEVTNNVVLYTALFDVENPKRELMTQMTAQVFFVVAEAKDVLTVPLSALRERGRPGSGRYTARVAAGSGVEERPVEIGVKNRVTAEIRSGLSEGDKVLVNDGAAGGASGGQRRTGGPRTPGLRL</sequence>
<dbReference type="RefSeq" id="WP_319842704.1">
    <property type="nucleotide sequence ID" value="NZ_JAXAFJ010000001.1"/>
</dbReference>
<keyword evidence="5" id="KW-0997">Cell inner membrane</keyword>
<feature type="region of interest" description="Disordered" evidence="9">
    <location>
        <begin position="388"/>
        <end position="414"/>
    </location>
</feature>
<feature type="coiled-coil region" evidence="8">
    <location>
        <begin position="133"/>
        <end position="160"/>
    </location>
</feature>
<proteinExistence type="inferred from homology"/>
<feature type="compositionally biased region" description="Gly residues" evidence="9">
    <location>
        <begin position="393"/>
        <end position="403"/>
    </location>
</feature>
<keyword evidence="10" id="KW-0812">Transmembrane</keyword>
<evidence type="ECO:0000256" key="7">
    <source>
        <dbReference type="ARBA" id="ARBA00023136"/>
    </source>
</evidence>
<name>A0ABU4RKJ1_9HYPH</name>
<feature type="region of interest" description="Disordered" evidence="9">
    <location>
        <begin position="1"/>
        <end position="25"/>
    </location>
</feature>
<dbReference type="Pfam" id="PF25944">
    <property type="entry name" value="Beta-barrel_RND"/>
    <property type="match status" value="1"/>
</dbReference>
<evidence type="ECO:0000256" key="1">
    <source>
        <dbReference type="ARBA" id="ARBA00004236"/>
    </source>
</evidence>
<feature type="compositionally biased region" description="Low complexity" evidence="9">
    <location>
        <begin position="12"/>
        <end position="24"/>
    </location>
</feature>
<dbReference type="Gene3D" id="2.40.30.170">
    <property type="match status" value="1"/>
</dbReference>
<feature type="transmembrane region" description="Helical" evidence="10">
    <location>
        <begin position="33"/>
        <end position="52"/>
    </location>
</feature>
<evidence type="ECO:0000256" key="6">
    <source>
        <dbReference type="ARBA" id="ARBA00023054"/>
    </source>
</evidence>
<dbReference type="InterPro" id="IPR058625">
    <property type="entry name" value="MdtA-like_BSH"/>
</dbReference>
<dbReference type="PANTHER" id="PTHR30469">
    <property type="entry name" value="MULTIDRUG RESISTANCE PROTEIN MDTA"/>
    <property type="match status" value="1"/>
</dbReference>
<dbReference type="EMBL" id="JAXAFJ010000001">
    <property type="protein sequence ID" value="MDX6804579.1"/>
    <property type="molecule type" value="Genomic_DNA"/>
</dbReference>
<protein>
    <submittedName>
        <fullName evidence="15">Efflux RND transporter periplasmic adaptor subunit</fullName>
    </submittedName>
</protein>
<dbReference type="InterPro" id="IPR058626">
    <property type="entry name" value="MdtA-like_b-barrel"/>
</dbReference>
<dbReference type="NCBIfam" id="TIGR01730">
    <property type="entry name" value="RND_mfp"/>
    <property type="match status" value="1"/>
</dbReference>